<dbReference type="SUPFAM" id="SSF51161">
    <property type="entry name" value="Trimeric LpxA-like enzymes"/>
    <property type="match status" value="1"/>
</dbReference>
<dbReference type="RefSeq" id="WP_075859436.1">
    <property type="nucleotide sequence ID" value="NZ_BDJK01000023.1"/>
</dbReference>
<comment type="caution">
    <text evidence="1">The sequence shown here is derived from an EMBL/GenBank/DDBJ whole genome shotgun (WGS) entry which is preliminary data.</text>
</comment>
<dbReference type="InterPro" id="IPR011004">
    <property type="entry name" value="Trimer_LpxA-like_sf"/>
</dbReference>
<evidence type="ECO:0000313" key="2">
    <source>
        <dbReference type="Proteomes" id="UP000187485"/>
    </source>
</evidence>
<dbReference type="STRING" id="870242.cpu_14920"/>
<keyword evidence="2" id="KW-1185">Reference proteome</keyword>
<dbReference type="EMBL" id="BDJK01000023">
    <property type="protein sequence ID" value="GAV22982.1"/>
    <property type="molecule type" value="Genomic_DNA"/>
</dbReference>
<gene>
    <name evidence="1" type="ORF">cpu_14920</name>
</gene>
<dbReference type="PANTHER" id="PTHR43360">
    <property type="entry name" value="CARBON DIOXIDE CONCENTRATING MECHANISM PROTEIN CCMM"/>
    <property type="match status" value="1"/>
</dbReference>
<protein>
    <submittedName>
        <fullName evidence="1">Hexapeptide transferase</fullName>
    </submittedName>
</protein>
<dbReference type="Gene3D" id="2.160.10.10">
    <property type="entry name" value="Hexapeptide repeat proteins"/>
    <property type="match status" value="1"/>
</dbReference>
<name>A0A1L8CVQ1_9THEO</name>
<dbReference type="Pfam" id="PF00132">
    <property type="entry name" value="Hexapep"/>
    <property type="match status" value="2"/>
</dbReference>
<dbReference type="Proteomes" id="UP000187485">
    <property type="component" value="Unassembled WGS sequence"/>
</dbReference>
<sequence length="181" mass="19925">MLYSNPFGDYPVIGKNTYVHPSAQIIGRVEIGENCFIGPNAVIRADEPDKGKVSPIIIGNNVNVQDGVIIHALAGTEVRIGNNVSLAHGAIVHGPVTIKENCFIGFGALVFKAVLNEWVFVGHRALIQEMEIERERFIPEGVIVTTEVSLPTLSFAQKKFMEDVCKVNLILAKQYLNRNKE</sequence>
<dbReference type="PANTHER" id="PTHR43360:SF1">
    <property type="entry name" value="CARBOXYSOME ASSEMBLY PROTEIN CCMM"/>
    <property type="match status" value="1"/>
</dbReference>
<dbReference type="InterPro" id="IPR001451">
    <property type="entry name" value="Hexapep"/>
</dbReference>
<evidence type="ECO:0000313" key="1">
    <source>
        <dbReference type="EMBL" id="GAV22982.1"/>
    </source>
</evidence>
<keyword evidence="1" id="KW-0808">Transferase</keyword>
<dbReference type="AlphaFoldDB" id="A0A1L8CVQ1"/>
<accession>A0A1L8CVQ1</accession>
<dbReference type="InterPro" id="IPR052265">
    <property type="entry name" value="Gamma-CA"/>
</dbReference>
<reference evidence="2" key="1">
    <citation type="submission" date="2016-12" db="EMBL/GenBank/DDBJ databases">
        <title>Draft Genome Sequences od Carboxydothermus pertinax and islandicus, Hydrogenogenic Carboxydotrophic Bacteria.</title>
        <authorList>
            <person name="Fukuyama Y."/>
            <person name="Ohmae K."/>
            <person name="Yoneda Y."/>
            <person name="Yoshida T."/>
            <person name="Sako Y."/>
        </authorList>
    </citation>
    <scope>NUCLEOTIDE SEQUENCE [LARGE SCALE GENOMIC DNA]</scope>
    <source>
        <strain evidence="2">Ug1</strain>
    </source>
</reference>
<proteinExistence type="predicted"/>
<organism evidence="1 2">
    <name type="scientific">Carboxydothermus pertinax</name>
    <dbReference type="NCBI Taxonomy" id="870242"/>
    <lineage>
        <taxon>Bacteria</taxon>
        <taxon>Bacillati</taxon>
        <taxon>Bacillota</taxon>
        <taxon>Clostridia</taxon>
        <taxon>Thermoanaerobacterales</taxon>
        <taxon>Thermoanaerobacteraceae</taxon>
        <taxon>Carboxydothermus</taxon>
    </lineage>
</organism>
<dbReference type="GO" id="GO:0016740">
    <property type="term" value="F:transferase activity"/>
    <property type="evidence" value="ECO:0007669"/>
    <property type="project" value="UniProtKB-KW"/>
</dbReference>